<organism evidence="3">
    <name type="scientific">Rhizophora mucronata</name>
    <name type="common">Asiatic mangrove</name>
    <dbReference type="NCBI Taxonomy" id="61149"/>
    <lineage>
        <taxon>Eukaryota</taxon>
        <taxon>Viridiplantae</taxon>
        <taxon>Streptophyta</taxon>
        <taxon>Embryophyta</taxon>
        <taxon>Tracheophyta</taxon>
        <taxon>Spermatophyta</taxon>
        <taxon>Magnoliopsida</taxon>
        <taxon>eudicotyledons</taxon>
        <taxon>Gunneridae</taxon>
        <taxon>Pentapetalae</taxon>
        <taxon>rosids</taxon>
        <taxon>fabids</taxon>
        <taxon>Malpighiales</taxon>
        <taxon>Rhizophoraceae</taxon>
        <taxon>Rhizophora</taxon>
    </lineage>
</organism>
<dbReference type="EMBL" id="GGEC01046833">
    <property type="protein sequence ID" value="MBX27317.1"/>
    <property type="molecule type" value="Transcribed_RNA"/>
</dbReference>
<dbReference type="PANTHER" id="PTHR28626">
    <property type="entry name" value="SRR1-LIKE PROTEIN"/>
    <property type="match status" value="1"/>
</dbReference>
<evidence type="ECO:0000259" key="2">
    <source>
        <dbReference type="Pfam" id="PF07985"/>
    </source>
</evidence>
<dbReference type="EMBL" id="GGEC01046832">
    <property type="protein sequence ID" value="MBX27316.1"/>
    <property type="molecule type" value="Transcribed_RNA"/>
</dbReference>
<feature type="domain" description="SRR1-like" evidence="2">
    <location>
        <begin position="105"/>
        <end position="264"/>
    </location>
</feature>
<dbReference type="PANTHER" id="PTHR28626:SF3">
    <property type="entry name" value="SRR1-LIKE PROTEIN"/>
    <property type="match status" value="1"/>
</dbReference>
<dbReference type="InterPro" id="IPR012942">
    <property type="entry name" value="SRR1-like"/>
</dbReference>
<accession>A0A2P2MAQ3</accession>
<protein>
    <submittedName>
        <fullName evidence="3">Protein SENSITIVITY TO RED LIGHT REDUCED</fullName>
    </submittedName>
</protein>
<dbReference type="Pfam" id="PF07985">
    <property type="entry name" value="SRR1"/>
    <property type="match status" value="1"/>
</dbReference>
<evidence type="ECO:0000256" key="1">
    <source>
        <dbReference type="ARBA" id="ARBA00009856"/>
    </source>
</evidence>
<reference evidence="3" key="1">
    <citation type="submission" date="2018-02" db="EMBL/GenBank/DDBJ databases">
        <title>Rhizophora mucronata_Transcriptome.</title>
        <authorList>
            <person name="Meera S.P."/>
            <person name="Sreeshan A."/>
            <person name="Augustine A."/>
        </authorList>
    </citation>
    <scope>NUCLEOTIDE SEQUENCE</scope>
    <source>
        <tissue evidence="3">Leaf</tissue>
    </source>
</reference>
<sequence>MAASDKIVSLESHTLNGDWITVLPQRGRRRMKFSKVATPMEQQHPWVPTDPTSDTDRQLKIIQKIQTCMKKVESSQFYENFVEQIQNPDTFNSFCRALGSELSFKMVIYGIGSIELYENPRLQLSLAILMRKKFSWIGDIEVFDPVLSVTEIQVLEALGCSVLSVNEQGRRLAKKPTIFYMPHCEAGLYSNLLQANWKVDLLKRIVLFGNSFAAYQQYVSGFKNSSIVDSTRYIMAVQKFADEHAIRTVSDDYFAAFHDSSWHFFSPAIDTELQPV</sequence>
<comment type="similarity">
    <text evidence="1">Belongs to the SRR1 family.</text>
</comment>
<proteinExistence type="inferred from homology"/>
<dbReference type="GO" id="GO:0005634">
    <property type="term" value="C:nucleus"/>
    <property type="evidence" value="ECO:0007669"/>
    <property type="project" value="TreeGrafter"/>
</dbReference>
<dbReference type="EMBL" id="GGEC01046818">
    <property type="protein sequence ID" value="MBX27302.1"/>
    <property type="molecule type" value="Transcribed_RNA"/>
</dbReference>
<dbReference type="InterPro" id="IPR040044">
    <property type="entry name" value="SRR1L"/>
</dbReference>
<name>A0A2P2MAQ3_RHIMU</name>
<dbReference type="AlphaFoldDB" id="A0A2P2MAQ3"/>
<dbReference type="GO" id="GO:0005737">
    <property type="term" value="C:cytoplasm"/>
    <property type="evidence" value="ECO:0007669"/>
    <property type="project" value="TreeGrafter"/>
</dbReference>
<evidence type="ECO:0000313" key="3">
    <source>
        <dbReference type="EMBL" id="MBX27317.1"/>
    </source>
</evidence>